<comment type="caution">
    <text evidence="2">The sequence shown here is derived from an EMBL/GenBank/DDBJ whole genome shotgun (WGS) entry which is preliminary data.</text>
</comment>
<reference evidence="2" key="1">
    <citation type="journal article" date="2021" name="Nat. Commun.">
        <title>Genetic determinants of endophytism in the Arabidopsis root mycobiome.</title>
        <authorList>
            <person name="Mesny F."/>
            <person name="Miyauchi S."/>
            <person name="Thiergart T."/>
            <person name="Pickel B."/>
            <person name="Atanasova L."/>
            <person name="Karlsson M."/>
            <person name="Huettel B."/>
            <person name="Barry K.W."/>
            <person name="Haridas S."/>
            <person name="Chen C."/>
            <person name="Bauer D."/>
            <person name="Andreopoulos W."/>
            <person name="Pangilinan J."/>
            <person name="LaButti K."/>
            <person name="Riley R."/>
            <person name="Lipzen A."/>
            <person name="Clum A."/>
            <person name="Drula E."/>
            <person name="Henrissat B."/>
            <person name="Kohler A."/>
            <person name="Grigoriev I.V."/>
            <person name="Martin F.M."/>
            <person name="Hacquard S."/>
        </authorList>
    </citation>
    <scope>NUCLEOTIDE SEQUENCE</scope>
    <source>
        <strain evidence="2">MPI-CAGE-CH-0243</strain>
    </source>
</reference>
<name>A0A9P9D5S8_9PLEO</name>
<dbReference type="Proteomes" id="UP000700596">
    <property type="component" value="Unassembled WGS sequence"/>
</dbReference>
<protein>
    <submittedName>
        <fullName evidence="2">Uncharacterized protein</fullName>
    </submittedName>
</protein>
<accession>A0A9P9D5S8</accession>
<feature type="compositionally biased region" description="Polar residues" evidence="1">
    <location>
        <begin position="104"/>
        <end position="121"/>
    </location>
</feature>
<evidence type="ECO:0000313" key="2">
    <source>
        <dbReference type="EMBL" id="KAH7112916.1"/>
    </source>
</evidence>
<proteinExistence type="predicted"/>
<keyword evidence="3" id="KW-1185">Reference proteome</keyword>
<evidence type="ECO:0000256" key="1">
    <source>
        <dbReference type="SAM" id="MobiDB-lite"/>
    </source>
</evidence>
<dbReference type="EMBL" id="JAGMWT010000020">
    <property type="protein sequence ID" value="KAH7112916.1"/>
    <property type="molecule type" value="Genomic_DNA"/>
</dbReference>
<feature type="region of interest" description="Disordered" evidence="1">
    <location>
        <begin position="94"/>
        <end position="121"/>
    </location>
</feature>
<dbReference type="AlphaFoldDB" id="A0A9P9D5S8"/>
<sequence>MLHPPLCACLQNNRFQDMLCAGPIFRAPLIIASQPLHENELVQIWSASLRPYTRDSRVEKRQRRSHSLCIAITSKRAASTRSFSSQAIQDACSTMRKEEKRTRNSSQILAPRSNLASQDGLSSTAPQGLLSLRSLYCLPLRSSPYRGHDTMSLGLALNTAPRTVLMSPSPALPSVSGATCGSCEEGDAGHVWLSCGRSLEGSGAGDSGMGQALGQGNWLAAGWA</sequence>
<gene>
    <name evidence="2" type="ORF">B0J11DRAFT_542298</name>
</gene>
<organism evidence="2 3">
    <name type="scientific">Dendryphion nanum</name>
    <dbReference type="NCBI Taxonomy" id="256645"/>
    <lineage>
        <taxon>Eukaryota</taxon>
        <taxon>Fungi</taxon>
        <taxon>Dikarya</taxon>
        <taxon>Ascomycota</taxon>
        <taxon>Pezizomycotina</taxon>
        <taxon>Dothideomycetes</taxon>
        <taxon>Pleosporomycetidae</taxon>
        <taxon>Pleosporales</taxon>
        <taxon>Torulaceae</taxon>
        <taxon>Dendryphion</taxon>
    </lineage>
</organism>
<evidence type="ECO:0000313" key="3">
    <source>
        <dbReference type="Proteomes" id="UP000700596"/>
    </source>
</evidence>